<accession>B0DIK4</accession>
<name>B0DIK4_LACBS</name>
<dbReference type="InterPro" id="IPR000679">
    <property type="entry name" value="Znf_GATA"/>
</dbReference>
<evidence type="ECO:0000256" key="2">
    <source>
        <dbReference type="ARBA" id="ARBA00022771"/>
    </source>
</evidence>
<evidence type="ECO:0000313" key="8">
    <source>
        <dbReference type="Proteomes" id="UP000001194"/>
    </source>
</evidence>
<dbReference type="InterPro" id="IPR051140">
    <property type="entry name" value="GATA_TF"/>
</dbReference>
<evidence type="ECO:0000256" key="5">
    <source>
        <dbReference type="SAM" id="MobiDB-lite"/>
    </source>
</evidence>
<dbReference type="GO" id="GO:0043565">
    <property type="term" value="F:sequence-specific DNA binding"/>
    <property type="evidence" value="ECO:0007669"/>
    <property type="project" value="InterPro"/>
</dbReference>
<dbReference type="CDD" id="cd00202">
    <property type="entry name" value="ZnF_GATA"/>
    <property type="match status" value="1"/>
</dbReference>
<dbReference type="KEGG" id="lbc:LACBIDRAFT_302899"/>
<organism evidence="8">
    <name type="scientific">Laccaria bicolor (strain S238N-H82 / ATCC MYA-4686)</name>
    <name type="common">Bicoloured deceiver</name>
    <name type="synonym">Laccaria laccata var. bicolor</name>
    <dbReference type="NCBI Taxonomy" id="486041"/>
    <lineage>
        <taxon>Eukaryota</taxon>
        <taxon>Fungi</taxon>
        <taxon>Dikarya</taxon>
        <taxon>Basidiomycota</taxon>
        <taxon>Agaricomycotina</taxon>
        <taxon>Agaricomycetes</taxon>
        <taxon>Agaricomycetidae</taxon>
        <taxon>Agaricales</taxon>
        <taxon>Agaricineae</taxon>
        <taxon>Hydnangiaceae</taxon>
        <taxon>Laccaria</taxon>
    </lineage>
</organism>
<dbReference type="RefSeq" id="XP_001883687.1">
    <property type="nucleotide sequence ID" value="XM_001883652.1"/>
</dbReference>
<keyword evidence="3" id="KW-0862">Zinc</keyword>
<dbReference type="PANTHER" id="PTHR45658">
    <property type="entry name" value="GATA TRANSCRIPTION FACTOR"/>
    <property type="match status" value="1"/>
</dbReference>
<dbReference type="InterPro" id="IPR007205">
    <property type="entry name" value="Protein_HGH1_N"/>
</dbReference>
<feature type="domain" description="GATA-type" evidence="6">
    <location>
        <begin position="81"/>
        <end position="116"/>
    </location>
</feature>
<evidence type="ECO:0000259" key="6">
    <source>
        <dbReference type="PROSITE" id="PS50114"/>
    </source>
</evidence>
<dbReference type="Pfam" id="PF04063">
    <property type="entry name" value="DUF383"/>
    <property type="match status" value="1"/>
</dbReference>
<keyword evidence="2 4" id="KW-0863">Zinc-finger</keyword>
<dbReference type="GO" id="GO:0008270">
    <property type="term" value="F:zinc ion binding"/>
    <property type="evidence" value="ECO:0007669"/>
    <property type="project" value="UniProtKB-KW"/>
</dbReference>
<evidence type="ECO:0000256" key="4">
    <source>
        <dbReference type="PROSITE-ProRule" id="PRU00094"/>
    </source>
</evidence>
<dbReference type="GeneID" id="6079453"/>
<reference evidence="7 8" key="1">
    <citation type="journal article" date="2008" name="Nature">
        <title>The genome of Laccaria bicolor provides insights into mycorrhizal symbiosis.</title>
        <authorList>
            <person name="Martin F."/>
            <person name="Aerts A."/>
            <person name="Ahren D."/>
            <person name="Brun A."/>
            <person name="Danchin E.G.J."/>
            <person name="Duchaussoy F."/>
            <person name="Gibon J."/>
            <person name="Kohler A."/>
            <person name="Lindquist E."/>
            <person name="Pereda V."/>
            <person name="Salamov A."/>
            <person name="Shapiro H.J."/>
            <person name="Wuyts J."/>
            <person name="Blaudez D."/>
            <person name="Buee M."/>
            <person name="Brokstein P."/>
            <person name="Canbaeck B."/>
            <person name="Cohen D."/>
            <person name="Courty P.E."/>
            <person name="Coutinho P.M."/>
            <person name="Delaruelle C."/>
            <person name="Detter J.C."/>
            <person name="Deveau A."/>
            <person name="DiFazio S."/>
            <person name="Duplessis S."/>
            <person name="Fraissinet-Tachet L."/>
            <person name="Lucic E."/>
            <person name="Frey-Klett P."/>
            <person name="Fourrey C."/>
            <person name="Feussner I."/>
            <person name="Gay G."/>
            <person name="Grimwood J."/>
            <person name="Hoegger P.J."/>
            <person name="Jain P."/>
            <person name="Kilaru S."/>
            <person name="Labbe J."/>
            <person name="Lin Y.C."/>
            <person name="Legue V."/>
            <person name="Le Tacon F."/>
            <person name="Marmeisse R."/>
            <person name="Melayah D."/>
            <person name="Montanini B."/>
            <person name="Muratet M."/>
            <person name="Nehls U."/>
            <person name="Niculita-Hirzel H."/>
            <person name="Oudot-Le Secq M.P."/>
            <person name="Peter M."/>
            <person name="Quesneville H."/>
            <person name="Rajashekar B."/>
            <person name="Reich M."/>
            <person name="Rouhier N."/>
            <person name="Schmutz J."/>
            <person name="Yin T."/>
            <person name="Chalot M."/>
            <person name="Henrissat B."/>
            <person name="Kuees U."/>
            <person name="Lucas S."/>
            <person name="Van de Peer Y."/>
            <person name="Podila G.K."/>
            <person name="Polle A."/>
            <person name="Pukkila P.J."/>
            <person name="Richardson P.M."/>
            <person name="Rouze P."/>
            <person name="Sanders I.R."/>
            <person name="Stajich J.E."/>
            <person name="Tunlid A."/>
            <person name="Tuskan G."/>
            <person name="Grigoriev I.V."/>
        </authorList>
    </citation>
    <scope>NUCLEOTIDE SEQUENCE [LARGE SCALE GENOMIC DNA]</scope>
    <source>
        <strain evidence="8">S238N-H82 / ATCC MYA-4686</strain>
    </source>
</reference>
<dbReference type="HOGENOM" id="CLU_809081_0_0_1"/>
<dbReference type="STRING" id="486041.B0DIK4"/>
<feature type="region of interest" description="Disordered" evidence="5">
    <location>
        <begin position="29"/>
        <end position="55"/>
    </location>
</feature>
<dbReference type="OrthoDB" id="338814at2759"/>
<evidence type="ECO:0000256" key="1">
    <source>
        <dbReference type="ARBA" id="ARBA00022723"/>
    </source>
</evidence>
<dbReference type="SMART" id="SM00401">
    <property type="entry name" value="ZnF_GATA"/>
    <property type="match status" value="1"/>
</dbReference>
<dbReference type="PROSITE" id="PS50114">
    <property type="entry name" value="GATA_ZN_FINGER_2"/>
    <property type="match status" value="1"/>
</dbReference>
<feature type="compositionally biased region" description="Basic and acidic residues" evidence="5">
    <location>
        <begin position="45"/>
        <end position="55"/>
    </location>
</feature>
<evidence type="ECO:0000256" key="3">
    <source>
        <dbReference type="ARBA" id="ARBA00022833"/>
    </source>
</evidence>
<dbReference type="GO" id="GO:0006355">
    <property type="term" value="P:regulation of DNA-templated transcription"/>
    <property type="evidence" value="ECO:0007669"/>
    <property type="project" value="InterPro"/>
</dbReference>
<dbReference type="EMBL" id="DS547112">
    <property type="protein sequence ID" value="EDR05583.1"/>
    <property type="molecule type" value="Genomic_DNA"/>
</dbReference>
<dbReference type="AlphaFoldDB" id="B0DIK4"/>
<sequence>MGPRTLCNACGLVYAKMIKKRFREKINMMKGQNGKHIPPQATGDDSLKGESKDDDGYSQDLWSELVEMASISSYQKVDDTVQEGQTCLGCNATSTPEWRRGPMGPRTLCNACGLVYAKLQPKLSLLHSLWHIPWPCYSTAFIDTKLLLDSVSPTGRNFFLSPQPTNVFKPEVNLEYALAKLVPFTEHKNIIRRGGVASTIKDCSFHAAGQKAILSPESALVSVTPSKLQSRGIDALPYLLLSDPKNSNSTFDQEKLLEPLQFLPPTKTRKSDSTIRLTPVETLHLLCHTRWGRDYLRQHGVTRSCVQHIWQRRSTRSLNILRGLCSLSMATNLRSPRQRSWMS</sequence>
<dbReference type="SUPFAM" id="SSF57716">
    <property type="entry name" value="Glucocorticoid receptor-like (DNA-binding domain)"/>
    <property type="match status" value="1"/>
</dbReference>
<proteinExistence type="predicted"/>
<dbReference type="Gene3D" id="3.30.50.10">
    <property type="entry name" value="Erythroid Transcription Factor GATA-1, subunit A"/>
    <property type="match status" value="1"/>
</dbReference>
<evidence type="ECO:0000313" key="7">
    <source>
        <dbReference type="EMBL" id="EDR05583.1"/>
    </source>
</evidence>
<dbReference type="InParanoid" id="B0DIK4"/>
<keyword evidence="8" id="KW-1185">Reference proteome</keyword>
<keyword evidence="1" id="KW-0479">Metal-binding</keyword>
<gene>
    <name evidence="7" type="ORF">LACBIDRAFT_302899</name>
</gene>
<dbReference type="PANTHER" id="PTHR45658:SF18">
    <property type="entry name" value="PROTEIN GAT2"/>
    <property type="match status" value="1"/>
</dbReference>
<dbReference type="Pfam" id="PF00320">
    <property type="entry name" value="GATA"/>
    <property type="match status" value="1"/>
</dbReference>
<dbReference type="Proteomes" id="UP000001194">
    <property type="component" value="Unassembled WGS sequence"/>
</dbReference>
<protein>
    <submittedName>
        <fullName evidence="7">Predicted protein</fullName>
    </submittedName>
</protein>
<dbReference type="InterPro" id="IPR013088">
    <property type="entry name" value="Znf_NHR/GATA"/>
</dbReference>